<organism evidence="1 2">
    <name type="scientific">Candidatus Nitrosocosmicus franklandianus</name>
    <dbReference type="NCBI Taxonomy" id="1798806"/>
    <lineage>
        <taxon>Archaea</taxon>
        <taxon>Nitrososphaerota</taxon>
        <taxon>Nitrososphaeria</taxon>
        <taxon>Nitrososphaerales</taxon>
        <taxon>Nitrososphaeraceae</taxon>
        <taxon>Candidatus Nitrosocosmicus</taxon>
    </lineage>
</organism>
<protein>
    <submittedName>
        <fullName evidence="1">Uncharacterized protein</fullName>
    </submittedName>
</protein>
<sequence length="258" mass="29200">MENRLTLMMLTIVLTIMLPINSISASTKNEVISNQDKVDLDTNGLAYNSNSRPFNLSYANWTEKWWQWTYSIPWNKNPSYDDTGEFCQENQDGPVWFLTQGFDHPVERTCNIPQNTALLIPLLNSECSFAEFKELKTEEELRECARNMQDFVTGAKASLNNITLPNGINYRIQTDLFNFTLPQNNILNVAAQSTQAVADGNWLFLKPLPPGKYELKVKGEIDSTTSKNETGASSSGNNNNYNGPIGWNYTTTYKLLVN</sequence>
<evidence type="ECO:0000313" key="1">
    <source>
        <dbReference type="EMBL" id="VFJ13474.1"/>
    </source>
</evidence>
<reference evidence="1 2" key="1">
    <citation type="submission" date="2019-02" db="EMBL/GenBank/DDBJ databases">
        <authorList>
            <person name="Lehtovirta-Morley E L."/>
        </authorList>
    </citation>
    <scope>NUCLEOTIDE SEQUENCE [LARGE SCALE GENOMIC DNA]</scope>
    <source>
        <strain evidence="1">NFRAN1</strain>
    </source>
</reference>
<name>A0A484IES8_9ARCH</name>
<dbReference type="KEGG" id="nfn:NFRAN_1152"/>
<dbReference type="GeneID" id="39420567"/>
<dbReference type="RefSeq" id="WP_134483394.1">
    <property type="nucleotide sequence ID" value="NZ_LR216287.1"/>
</dbReference>
<evidence type="ECO:0000313" key="2">
    <source>
        <dbReference type="Proteomes" id="UP000294299"/>
    </source>
</evidence>
<dbReference type="Proteomes" id="UP000294299">
    <property type="component" value="Chromosome NFRAN"/>
</dbReference>
<keyword evidence="2" id="KW-1185">Reference proteome</keyword>
<proteinExistence type="predicted"/>
<dbReference type="EMBL" id="LR216287">
    <property type="protein sequence ID" value="VFJ13474.1"/>
    <property type="molecule type" value="Genomic_DNA"/>
</dbReference>
<dbReference type="AlphaFoldDB" id="A0A484IES8"/>
<accession>A0A484IES8</accession>
<gene>
    <name evidence="1" type="ORF">NFRAN_1152</name>
</gene>
<dbReference type="OrthoDB" id="7670at2157"/>